<proteinExistence type="predicted"/>
<reference evidence="1" key="1">
    <citation type="submission" date="2022-02" db="EMBL/GenBank/DDBJ databases">
        <title>Corynebacterium sp. from urogenital microbiome.</title>
        <authorList>
            <person name="Cappelli E.A."/>
            <person name="Ribeiro T.G."/>
            <person name="Peixe L."/>
        </authorList>
    </citation>
    <scope>NUCLEOTIDE SEQUENCE</scope>
    <source>
        <strain evidence="1">C8Ua_174</strain>
    </source>
</reference>
<evidence type="ECO:0000313" key="1">
    <source>
        <dbReference type="EMBL" id="MCZ9288863.1"/>
    </source>
</evidence>
<name>A0A9X3LMD7_9CORY</name>
<keyword evidence="2" id="KW-1185">Reference proteome</keyword>
<gene>
    <name evidence="1" type="ORF">L8V00_01365</name>
</gene>
<dbReference type="Proteomes" id="UP001146469">
    <property type="component" value="Unassembled WGS sequence"/>
</dbReference>
<accession>A0A9X3LMD7</accession>
<sequence>MAQSAGESAAQATIASLRRKMQQIESGGAPMASASSAAVLGSAPVGKGASQRKESQRRDSVRVAPVPAWLAEHLPGGGVARGQATQISDCPAVLVDVLAHLTAQGMCVAVVDYPRLAIAAVAAAGGDVERLVLVPDSTPHTAAVLGTLVEGMDVVLFAAGGQLGKQGGGGAVSSTVAPTFARPVEARLRKSECALLVCGKAWSQARMHVELQVCGVLGLRRGSGRIRAVEVAGRVWGKAQPPSAVRATIGAEDVIGAEGIESTVGTAGTVGTEDTAHAYSG</sequence>
<dbReference type="EMBL" id="JAKMUT010000001">
    <property type="protein sequence ID" value="MCZ9288863.1"/>
    <property type="molecule type" value="Genomic_DNA"/>
</dbReference>
<dbReference type="AlphaFoldDB" id="A0A9X3LMD7"/>
<protein>
    <submittedName>
        <fullName evidence="1">Uncharacterized protein</fullName>
    </submittedName>
</protein>
<dbReference type="RefSeq" id="WP_269943996.1">
    <property type="nucleotide sequence ID" value="NZ_JAKMUT010000001.1"/>
</dbReference>
<evidence type="ECO:0000313" key="2">
    <source>
        <dbReference type="Proteomes" id="UP001146469"/>
    </source>
</evidence>
<comment type="caution">
    <text evidence="1">The sequence shown here is derived from an EMBL/GenBank/DDBJ whole genome shotgun (WGS) entry which is preliminary data.</text>
</comment>
<organism evidence="1 2">
    <name type="scientific">Corynebacterium evansiae</name>
    <dbReference type="NCBI Taxonomy" id="2913499"/>
    <lineage>
        <taxon>Bacteria</taxon>
        <taxon>Bacillati</taxon>
        <taxon>Actinomycetota</taxon>
        <taxon>Actinomycetes</taxon>
        <taxon>Mycobacteriales</taxon>
        <taxon>Corynebacteriaceae</taxon>
        <taxon>Corynebacterium</taxon>
    </lineage>
</organism>